<dbReference type="InterPro" id="IPR001509">
    <property type="entry name" value="Epimerase_deHydtase"/>
</dbReference>
<sequence length="334" mass="36394">MSSAAAVGAGKVVCVTGASGYIASWLVKLLLGRGYTVRATVRDTADPKKTLHLQSLDGAKDRLHLFKASLLEEGSFDSAIGGCECVFHTASPFYHSVKDPKAELLDPAVNGTLNVLRACKKASIKRVIVTSSMAAVGYNGKPKTPDVVVDETWFSLAELCEKNQQWYVLSKTLAEEAAWKFSKDNGFEIVTINPAMVIGPLLQPTLNTSAEAILKLINGSSSTYPNLSFGWINVKDVALAHILAYEVPSANGRYCMVERVAHHSELVELIHKMYPDIPVPNKCADDQPFVPTYQVSKDKVRSLGMELTPLGTSIKETIESLKEKGFFTFESSHL</sequence>
<dbReference type="CDD" id="cd08958">
    <property type="entry name" value="FR_SDR_e"/>
    <property type="match status" value="1"/>
</dbReference>
<evidence type="ECO:0000313" key="4">
    <source>
        <dbReference type="Proteomes" id="UP001231189"/>
    </source>
</evidence>
<dbReference type="PANTHER" id="PTHR10366">
    <property type="entry name" value="NAD DEPENDENT EPIMERASE/DEHYDRATASE"/>
    <property type="match status" value="1"/>
</dbReference>
<dbReference type="Gene3D" id="3.40.50.720">
    <property type="entry name" value="NAD(P)-binding Rossmann-like Domain"/>
    <property type="match status" value="1"/>
</dbReference>
<name>A0AAD8SWN3_LOLMU</name>
<evidence type="ECO:0000256" key="1">
    <source>
        <dbReference type="ARBA" id="ARBA00023002"/>
    </source>
</evidence>
<keyword evidence="1" id="KW-0560">Oxidoreductase</keyword>
<dbReference type="EMBL" id="JAUUTY010000003">
    <property type="protein sequence ID" value="KAK1665177.1"/>
    <property type="molecule type" value="Genomic_DNA"/>
</dbReference>
<dbReference type="Pfam" id="PF01370">
    <property type="entry name" value="Epimerase"/>
    <property type="match status" value="1"/>
</dbReference>
<dbReference type="SUPFAM" id="SSF51735">
    <property type="entry name" value="NAD(P)-binding Rossmann-fold domains"/>
    <property type="match status" value="1"/>
</dbReference>
<organism evidence="3 4">
    <name type="scientific">Lolium multiflorum</name>
    <name type="common">Italian ryegrass</name>
    <name type="synonym">Lolium perenne subsp. multiflorum</name>
    <dbReference type="NCBI Taxonomy" id="4521"/>
    <lineage>
        <taxon>Eukaryota</taxon>
        <taxon>Viridiplantae</taxon>
        <taxon>Streptophyta</taxon>
        <taxon>Embryophyta</taxon>
        <taxon>Tracheophyta</taxon>
        <taxon>Spermatophyta</taxon>
        <taxon>Magnoliopsida</taxon>
        <taxon>Liliopsida</taxon>
        <taxon>Poales</taxon>
        <taxon>Poaceae</taxon>
        <taxon>BOP clade</taxon>
        <taxon>Pooideae</taxon>
        <taxon>Poodae</taxon>
        <taxon>Poeae</taxon>
        <taxon>Poeae Chloroplast Group 2 (Poeae type)</taxon>
        <taxon>Loliodinae</taxon>
        <taxon>Loliinae</taxon>
        <taxon>Lolium</taxon>
    </lineage>
</organism>
<gene>
    <name evidence="3" type="ORF">QYE76_053336</name>
</gene>
<dbReference type="FunFam" id="3.40.50.720:FF:000085">
    <property type="entry name" value="Dihydroflavonol reductase"/>
    <property type="match status" value="1"/>
</dbReference>
<proteinExistence type="predicted"/>
<comment type="caution">
    <text evidence="3">The sequence shown here is derived from an EMBL/GenBank/DDBJ whole genome shotgun (WGS) entry which is preliminary data.</text>
</comment>
<protein>
    <recommendedName>
        <fullName evidence="2">NAD-dependent epimerase/dehydratase domain-containing protein</fullName>
    </recommendedName>
</protein>
<evidence type="ECO:0000259" key="2">
    <source>
        <dbReference type="Pfam" id="PF01370"/>
    </source>
</evidence>
<reference evidence="3" key="1">
    <citation type="submission" date="2023-07" db="EMBL/GenBank/DDBJ databases">
        <title>A chromosome-level genome assembly of Lolium multiflorum.</title>
        <authorList>
            <person name="Chen Y."/>
            <person name="Copetti D."/>
            <person name="Kolliker R."/>
            <person name="Studer B."/>
        </authorList>
    </citation>
    <scope>NUCLEOTIDE SEQUENCE</scope>
    <source>
        <strain evidence="3">02402/16</strain>
        <tissue evidence="3">Leaf</tissue>
    </source>
</reference>
<feature type="domain" description="NAD-dependent epimerase/dehydratase" evidence="2">
    <location>
        <begin position="13"/>
        <end position="250"/>
    </location>
</feature>
<keyword evidence="4" id="KW-1185">Reference proteome</keyword>
<dbReference type="Proteomes" id="UP001231189">
    <property type="component" value="Unassembled WGS sequence"/>
</dbReference>
<evidence type="ECO:0000313" key="3">
    <source>
        <dbReference type="EMBL" id="KAK1665177.1"/>
    </source>
</evidence>
<dbReference type="InterPro" id="IPR036291">
    <property type="entry name" value="NAD(P)-bd_dom_sf"/>
</dbReference>
<dbReference type="GO" id="GO:0016616">
    <property type="term" value="F:oxidoreductase activity, acting on the CH-OH group of donors, NAD or NADP as acceptor"/>
    <property type="evidence" value="ECO:0007669"/>
    <property type="project" value="TreeGrafter"/>
</dbReference>
<accession>A0AAD8SWN3</accession>
<dbReference type="PANTHER" id="PTHR10366:SF852">
    <property type="entry name" value="CINNAMOYL-COA REDUCTASE CAD2"/>
    <property type="match status" value="1"/>
</dbReference>
<dbReference type="InterPro" id="IPR050425">
    <property type="entry name" value="NAD(P)_dehydrat-like"/>
</dbReference>
<dbReference type="AlphaFoldDB" id="A0AAD8SWN3"/>